<comment type="caution">
    <text evidence="2">The sequence shown here is derived from an EMBL/GenBank/DDBJ whole genome shotgun (WGS) entry which is preliminary data.</text>
</comment>
<dbReference type="RefSeq" id="WP_267027808.1">
    <property type="nucleotide sequence ID" value="NZ_JAIFZO010000002.1"/>
</dbReference>
<evidence type="ECO:0000256" key="1">
    <source>
        <dbReference type="SAM" id="MobiDB-lite"/>
    </source>
</evidence>
<dbReference type="InterPro" id="IPR046248">
    <property type="entry name" value="DUF6281"/>
</dbReference>
<keyword evidence="3" id="KW-1185">Reference proteome</keyword>
<organism evidence="2 3">
    <name type="scientific">Streptomyces ortus</name>
    <dbReference type="NCBI Taxonomy" id="2867268"/>
    <lineage>
        <taxon>Bacteria</taxon>
        <taxon>Bacillati</taxon>
        <taxon>Actinomycetota</taxon>
        <taxon>Actinomycetes</taxon>
        <taxon>Kitasatosporales</taxon>
        <taxon>Streptomycetaceae</taxon>
        <taxon>Streptomyces</taxon>
    </lineage>
</organism>
<reference evidence="2" key="1">
    <citation type="journal article" date="2022" name="bioRxiv">
        <title>Discovery and biosynthetic assessment of Streptomyces ortus sp nov. isolated from a deep-sea sponge.</title>
        <authorList>
            <person name="Williams S.E."/>
        </authorList>
    </citation>
    <scope>NUCLEOTIDE SEQUENCE</scope>
    <source>
        <strain evidence="2">A15ISP2-DRY2</strain>
    </source>
</reference>
<evidence type="ECO:0000313" key="3">
    <source>
        <dbReference type="Proteomes" id="UP001165590"/>
    </source>
</evidence>
<sequence>MACDAASSGADGGDGAASCAFAVHFRGELYTRVRYADFTVRDELGSSRPTLCDDTGEGPSSDTAGTETYATYRIEELDAGTAVAVRDEPDESGRRDRLSLYVLQRDGGIPAEAKKFLDSKR</sequence>
<evidence type="ECO:0000313" key="2">
    <source>
        <dbReference type="EMBL" id="MCX4235064.1"/>
    </source>
</evidence>
<proteinExistence type="predicted"/>
<feature type="compositionally biased region" description="Polar residues" evidence="1">
    <location>
        <begin position="58"/>
        <end position="67"/>
    </location>
</feature>
<dbReference type="Proteomes" id="UP001165590">
    <property type="component" value="Unassembled WGS sequence"/>
</dbReference>
<feature type="region of interest" description="Disordered" evidence="1">
    <location>
        <begin position="46"/>
        <end position="67"/>
    </location>
</feature>
<accession>A0ABT3V518</accession>
<protein>
    <submittedName>
        <fullName evidence="2">DUF6281 family protein</fullName>
    </submittedName>
</protein>
<dbReference type="EMBL" id="JAIFZO010000002">
    <property type="protein sequence ID" value="MCX4235064.1"/>
    <property type="molecule type" value="Genomic_DNA"/>
</dbReference>
<name>A0ABT3V518_9ACTN</name>
<dbReference type="Pfam" id="PF19797">
    <property type="entry name" value="DUF6281"/>
    <property type="match status" value="1"/>
</dbReference>
<gene>
    <name evidence="2" type="ORF">K3769_20200</name>
</gene>